<keyword evidence="11" id="KW-1185">Reference proteome</keyword>
<evidence type="ECO:0000256" key="1">
    <source>
        <dbReference type="ARBA" id="ARBA00022553"/>
    </source>
</evidence>
<dbReference type="GO" id="GO:0005829">
    <property type="term" value="C:cytosol"/>
    <property type="evidence" value="ECO:0007669"/>
    <property type="project" value="TreeGrafter"/>
</dbReference>
<dbReference type="GO" id="GO:0000976">
    <property type="term" value="F:transcription cis-regulatory region binding"/>
    <property type="evidence" value="ECO:0007669"/>
    <property type="project" value="TreeGrafter"/>
</dbReference>
<dbReference type="FunFam" id="3.40.50.2300:FF:000001">
    <property type="entry name" value="DNA-binding response regulator PhoB"/>
    <property type="match status" value="1"/>
</dbReference>
<dbReference type="Proteomes" id="UP000250222">
    <property type="component" value="Unassembled WGS sequence"/>
</dbReference>
<name>A0A2Y9ANC1_9MICO</name>
<dbReference type="InterPro" id="IPR001867">
    <property type="entry name" value="OmpR/PhoB-type_DNA-bd"/>
</dbReference>
<dbReference type="EMBL" id="UETB01000014">
    <property type="protein sequence ID" value="SSA45556.1"/>
    <property type="molecule type" value="Genomic_DNA"/>
</dbReference>
<dbReference type="InterPro" id="IPR039420">
    <property type="entry name" value="WalR-like"/>
</dbReference>
<dbReference type="Gene3D" id="6.10.250.690">
    <property type="match status" value="1"/>
</dbReference>
<proteinExistence type="predicted"/>
<keyword evidence="3" id="KW-0805">Transcription regulation</keyword>
<feature type="domain" description="Response regulatory" evidence="8">
    <location>
        <begin position="12"/>
        <end position="125"/>
    </location>
</feature>
<evidence type="ECO:0000259" key="9">
    <source>
        <dbReference type="PROSITE" id="PS51755"/>
    </source>
</evidence>
<dbReference type="Pfam" id="PF00486">
    <property type="entry name" value="Trans_reg_C"/>
    <property type="match status" value="1"/>
</dbReference>
<keyword evidence="4 7" id="KW-0238">DNA-binding</keyword>
<dbReference type="InterPro" id="IPR011006">
    <property type="entry name" value="CheY-like_superfamily"/>
</dbReference>
<dbReference type="Gene3D" id="1.10.10.10">
    <property type="entry name" value="Winged helix-like DNA-binding domain superfamily/Winged helix DNA-binding domain"/>
    <property type="match status" value="1"/>
</dbReference>
<keyword evidence="2" id="KW-0902">Two-component regulatory system</keyword>
<evidence type="ECO:0000313" key="10">
    <source>
        <dbReference type="EMBL" id="SSA45556.1"/>
    </source>
</evidence>
<dbReference type="PANTHER" id="PTHR48111">
    <property type="entry name" value="REGULATOR OF RPOS"/>
    <property type="match status" value="1"/>
</dbReference>
<evidence type="ECO:0000313" key="11">
    <source>
        <dbReference type="Proteomes" id="UP000250222"/>
    </source>
</evidence>
<evidence type="ECO:0000256" key="5">
    <source>
        <dbReference type="ARBA" id="ARBA00023163"/>
    </source>
</evidence>
<keyword evidence="5" id="KW-0804">Transcription</keyword>
<reference evidence="10 11" key="1">
    <citation type="submission" date="2016-10" db="EMBL/GenBank/DDBJ databases">
        <authorList>
            <person name="Cai Z."/>
        </authorList>
    </citation>
    <scope>NUCLEOTIDE SEQUENCE [LARGE SCALE GENOMIC DNA]</scope>
    <source>
        <strain evidence="10 11">CGMCC 1.10826</strain>
    </source>
</reference>
<dbReference type="GO" id="GO:0032993">
    <property type="term" value="C:protein-DNA complex"/>
    <property type="evidence" value="ECO:0007669"/>
    <property type="project" value="TreeGrafter"/>
</dbReference>
<dbReference type="PROSITE" id="PS50110">
    <property type="entry name" value="RESPONSE_REGULATORY"/>
    <property type="match status" value="1"/>
</dbReference>
<sequence length="237" mass="25932">MTTVPTDVNLPRVLVVDDEAPLARLAASYLERHGFEVQVTGDGSDAIERARQWRPGVIVLDLGLPGADGIEVCRTVRTFSDCYIVMLTARVEEVDKLIGLSVGADDYVTKPFSPRELVARVRAMLRRPRQDTGPHGAGASFGPLTIDLLGREAFIEGKPVALTRTEFDVLAALASRPTMALSRRQLIELVWGPGWVGDEHLVDVHIAHLRRKLGDDATAPRFVKTVRGVGYRMGTGQ</sequence>
<evidence type="ECO:0000256" key="3">
    <source>
        <dbReference type="ARBA" id="ARBA00023015"/>
    </source>
</evidence>
<dbReference type="InterPro" id="IPR016032">
    <property type="entry name" value="Sig_transdc_resp-reg_C-effctor"/>
</dbReference>
<dbReference type="SMART" id="SM00862">
    <property type="entry name" value="Trans_reg_C"/>
    <property type="match status" value="1"/>
</dbReference>
<dbReference type="PANTHER" id="PTHR48111:SF4">
    <property type="entry name" value="DNA-BINDING DUAL TRANSCRIPTIONAL REGULATOR OMPR"/>
    <property type="match status" value="1"/>
</dbReference>
<dbReference type="CDD" id="cd00383">
    <property type="entry name" value="trans_reg_C"/>
    <property type="match status" value="1"/>
</dbReference>
<gene>
    <name evidence="10" type="ORF">SAMN05216184_11481</name>
</gene>
<feature type="DNA-binding region" description="OmpR/PhoB-type" evidence="7">
    <location>
        <begin position="136"/>
        <end position="235"/>
    </location>
</feature>
<feature type="domain" description="OmpR/PhoB-type" evidence="9">
    <location>
        <begin position="136"/>
        <end position="235"/>
    </location>
</feature>
<dbReference type="SUPFAM" id="SSF46894">
    <property type="entry name" value="C-terminal effector domain of the bipartite response regulators"/>
    <property type="match status" value="1"/>
</dbReference>
<evidence type="ECO:0000256" key="6">
    <source>
        <dbReference type="PROSITE-ProRule" id="PRU00169"/>
    </source>
</evidence>
<evidence type="ECO:0000259" key="8">
    <source>
        <dbReference type="PROSITE" id="PS50110"/>
    </source>
</evidence>
<feature type="modified residue" description="4-aspartylphosphate" evidence="6">
    <location>
        <position position="61"/>
    </location>
</feature>
<evidence type="ECO:0000256" key="7">
    <source>
        <dbReference type="PROSITE-ProRule" id="PRU01091"/>
    </source>
</evidence>
<keyword evidence="1 6" id="KW-0597">Phosphoprotein</keyword>
<accession>A0A2Y9ANC1</accession>
<evidence type="ECO:0000256" key="2">
    <source>
        <dbReference type="ARBA" id="ARBA00023012"/>
    </source>
</evidence>
<dbReference type="GO" id="GO:0000156">
    <property type="term" value="F:phosphorelay response regulator activity"/>
    <property type="evidence" value="ECO:0007669"/>
    <property type="project" value="TreeGrafter"/>
</dbReference>
<dbReference type="Pfam" id="PF00072">
    <property type="entry name" value="Response_reg"/>
    <property type="match status" value="1"/>
</dbReference>
<dbReference type="AlphaFoldDB" id="A0A2Y9ANC1"/>
<protein>
    <submittedName>
        <fullName evidence="10">Two component transcriptional regulator, winged helix family</fullName>
    </submittedName>
</protein>
<dbReference type="SMART" id="SM00448">
    <property type="entry name" value="REC"/>
    <property type="match status" value="1"/>
</dbReference>
<evidence type="ECO:0000256" key="4">
    <source>
        <dbReference type="ARBA" id="ARBA00023125"/>
    </source>
</evidence>
<dbReference type="Gene3D" id="3.40.50.2300">
    <property type="match status" value="1"/>
</dbReference>
<dbReference type="RefSeq" id="WP_220035222.1">
    <property type="nucleotide sequence ID" value="NZ_QKLZ01000014.1"/>
</dbReference>
<dbReference type="InterPro" id="IPR036388">
    <property type="entry name" value="WH-like_DNA-bd_sf"/>
</dbReference>
<organism evidence="10 11">
    <name type="scientific">Georgenia satyanarayanai</name>
    <dbReference type="NCBI Taxonomy" id="860221"/>
    <lineage>
        <taxon>Bacteria</taxon>
        <taxon>Bacillati</taxon>
        <taxon>Actinomycetota</taxon>
        <taxon>Actinomycetes</taxon>
        <taxon>Micrococcales</taxon>
        <taxon>Bogoriellaceae</taxon>
        <taxon>Georgenia</taxon>
    </lineage>
</organism>
<dbReference type="SUPFAM" id="SSF52172">
    <property type="entry name" value="CheY-like"/>
    <property type="match status" value="1"/>
</dbReference>
<dbReference type="FunFam" id="1.10.10.10:FF:000018">
    <property type="entry name" value="DNA-binding response regulator ResD"/>
    <property type="match status" value="1"/>
</dbReference>
<dbReference type="GO" id="GO:0006355">
    <property type="term" value="P:regulation of DNA-templated transcription"/>
    <property type="evidence" value="ECO:0007669"/>
    <property type="project" value="InterPro"/>
</dbReference>
<dbReference type="PROSITE" id="PS51755">
    <property type="entry name" value="OMPR_PHOB"/>
    <property type="match status" value="1"/>
</dbReference>
<dbReference type="InterPro" id="IPR001789">
    <property type="entry name" value="Sig_transdc_resp-reg_receiver"/>
</dbReference>